<dbReference type="eggNOG" id="COG0845">
    <property type="taxonomic scope" value="Bacteria"/>
</dbReference>
<evidence type="ECO:0000259" key="4">
    <source>
        <dbReference type="Pfam" id="PF25917"/>
    </source>
</evidence>
<dbReference type="InterPro" id="IPR058637">
    <property type="entry name" value="YknX-like_C"/>
</dbReference>
<dbReference type="PATRIC" id="fig|151081.8.peg.1783"/>
<dbReference type="OrthoDB" id="9806939at2"/>
<feature type="domain" description="CusB-like beta-barrel" evidence="5">
    <location>
        <begin position="203"/>
        <end position="275"/>
    </location>
</feature>
<gene>
    <name evidence="7" type="ORF">TW72_03030</name>
</gene>
<dbReference type="GO" id="GO:0015562">
    <property type="term" value="F:efflux transmembrane transporter activity"/>
    <property type="evidence" value="ECO:0007669"/>
    <property type="project" value="TreeGrafter"/>
</dbReference>
<feature type="domain" description="YknX-like C-terminal permuted SH3-like" evidence="6">
    <location>
        <begin position="282"/>
        <end position="349"/>
    </location>
</feature>
<dbReference type="Gene3D" id="2.40.50.100">
    <property type="match status" value="1"/>
</dbReference>
<evidence type="ECO:0000256" key="1">
    <source>
        <dbReference type="ARBA" id="ARBA00009477"/>
    </source>
</evidence>
<name>A0A0F4PQY1_9GAMM</name>
<evidence type="ECO:0000259" key="6">
    <source>
        <dbReference type="Pfam" id="PF25989"/>
    </source>
</evidence>
<dbReference type="Pfam" id="PF25989">
    <property type="entry name" value="YknX_C"/>
    <property type="match status" value="1"/>
</dbReference>
<dbReference type="RefSeq" id="WP_045979293.1">
    <property type="nucleotide sequence ID" value="NZ_JXXY01000006.1"/>
</dbReference>
<dbReference type="PANTHER" id="PTHR30469:SF16">
    <property type="entry name" value="HAE1 FAMILY EFFLUX PUMP MFP COMPONENT"/>
    <property type="match status" value="1"/>
</dbReference>
<comment type="similarity">
    <text evidence="1">Belongs to the membrane fusion protein (MFP) (TC 8.A.1) family.</text>
</comment>
<dbReference type="EMBL" id="JXXZ01000002">
    <property type="protein sequence ID" value="KJZ01926.1"/>
    <property type="molecule type" value="Genomic_DNA"/>
</dbReference>
<evidence type="ECO:0000259" key="5">
    <source>
        <dbReference type="Pfam" id="PF25954"/>
    </source>
</evidence>
<protein>
    <submittedName>
        <fullName evidence="7">Hemolysin D</fullName>
    </submittedName>
</protein>
<dbReference type="Gene3D" id="1.10.287.470">
    <property type="entry name" value="Helix hairpin bin"/>
    <property type="match status" value="1"/>
</dbReference>
<keyword evidence="3" id="KW-0472">Membrane</keyword>
<accession>A0A0F4PQY1</accession>
<evidence type="ECO:0000256" key="3">
    <source>
        <dbReference type="SAM" id="Phobius"/>
    </source>
</evidence>
<keyword evidence="3" id="KW-0812">Transmembrane</keyword>
<feature type="domain" description="Multidrug resistance protein MdtA-like barrel-sandwich hybrid" evidence="4">
    <location>
        <begin position="79"/>
        <end position="191"/>
    </location>
</feature>
<keyword evidence="3" id="KW-1133">Transmembrane helix</keyword>
<dbReference type="SUPFAM" id="SSF111369">
    <property type="entry name" value="HlyD-like secretion proteins"/>
    <property type="match status" value="1"/>
</dbReference>
<dbReference type="Pfam" id="PF25954">
    <property type="entry name" value="Beta-barrel_RND_2"/>
    <property type="match status" value="1"/>
</dbReference>
<evidence type="ECO:0000256" key="2">
    <source>
        <dbReference type="SAM" id="Coils"/>
    </source>
</evidence>
<dbReference type="GeneID" id="58227458"/>
<evidence type="ECO:0000313" key="8">
    <source>
        <dbReference type="Proteomes" id="UP000033664"/>
    </source>
</evidence>
<dbReference type="NCBIfam" id="TIGR01730">
    <property type="entry name" value="RND_mfp"/>
    <property type="match status" value="1"/>
</dbReference>
<comment type="caution">
    <text evidence="7">The sequence shown here is derived from an EMBL/GenBank/DDBJ whole genome shotgun (WGS) entry which is preliminary data.</text>
</comment>
<dbReference type="GO" id="GO:1990281">
    <property type="term" value="C:efflux pump complex"/>
    <property type="evidence" value="ECO:0007669"/>
    <property type="project" value="TreeGrafter"/>
</dbReference>
<dbReference type="PANTHER" id="PTHR30469">
    <property type="entry name" value="MULTIDRUG RESISTANCE PROTEIN MDTA"/>
    <property type="match status" value="1"/>
</dbReference>
<dbReference type="FunFam" id="2.40.30.170:FF:000010">
    <property type="entry name" value="Efflux RND transporter periplasmic adaptor subunit"/>
    <property type="match status" value="1"/>
</dbReference>
<dbReference type="Gene3D" id="2.40.420.20">
    <property type="match status" value="1"/>
</dbReference>
<feature type="transmembrane region" description="Helical" evidence="3">
    <location>
        <begin position="10"/>
        <end position="28"/>
    </location>
</feature>
<proteinExistence type="inferred from homology"/>
<dbReference type="Proteomes" id="UP000033664">
    <property type="component" value="Unassembled WGS sequence"/>
</dbReference>
<dbReference type="Gene3D" id="2.40.30.170">
    <property type="match status" value="1"/>
</dbReference>
<dbReference type="InterPro" id="IPR058625">
    <property type="entry name" value="MdtA-like_BSH"/>
</dbReference>
<dbReference type="InterPro" id="IPR006143">
    <property type="entry name" value="RND_pump_MFP"/>
</dbReference>
<dbReference type="Pfam" id="PF25917">
    <property type="entry name" value="BSH_RND"/>
    <property type="match status" value="1"/>
</dbReference>
<reference evidence="7 8" key="1">
    <citation type="journal article" date="2015" name="BMC Genomics">
        <title>Genome mining reveals unlocked bioactive potential of marine Gram-negative bacteria.</title>
        <authorList>
            <person name="Machado H."/>
            <person name="Sonnenschein E.C."/>
            <person name="Melchiorsen J."/>
            <person name="Gram L."/>
        </authorList>
    </citation>
    <scope>NUCLEOTIDE SEQUENCE [LARGE SCALE GENOMIC DNA]</scope>
    <source>
        <strain evidence="7 8">S3137</strain>
    </source>
</reference>
<dbReference type="AlphaFoldDB" id="A0A0F4PQY1"/>
<dbReference type="InterPro" id="IPR058792">
    <property type="entry name" value="Beta-barrel_RND_2"/>
</dbReference>
<keyword evidence="8" id="KW-1185">Reference proteome</keyword>
<evidence type="ECO:0000313" key="7">
    <source>
        <dbReference type="EMBL" id="KJZ01926.1"/>
    </source>
</evidence>
<feature type="coiled-coil region" evidence="2">
    <location>
        <begin position="103"/>
        <end position="168"/>
    </location>
</feature>
<sequence length="354" mass="38816">MNHSRHSGKALFPVIIIIFLGLCIYLYLPKGQSQQPNMGAQSTRVQAHTVSKDSRAITVDGIGSARANQAVYIKSAQSDYIDSIHFDDGDKVQAGQRLVQLRDTEEQLRVKELQANLSEVERQLNRLTELARSQATAKSLLEEQLAKFEATQAQLEAAKTKLAEMRVTAPFSGVLGKRMVSKGAFVSTNTEITTLDDISVIKVDFNVPEKYLAQLGVGMTVTARSDAYPNKLFTGKVSHVSSRIDTNTRSVPISASFANEDNILRPGMLLGTQLELQTYEALLVPEKAIIPRQNKHFVFQIVEGVAKEVEVKIDKRYNGWVGISEGLSSGDQVVTEGIIKLRSGSAVTVEEAAL</sequence>
<organism evidence="7 8">
    <name type="scientific">Pseudoalteromonas ruthenica</name>
    <dbReference type="NCBI Taxonomy" id="151081"/>
    <lineage>
        <taxon>Bacteria</taxon>
        <taxon>Pseudomonadati</taxon>
        <taxon>Pseudomonadota</taxon>
        <taxon>Gammaproteobacteria</taxon>
        <taxon>Alteromonadales</taxon>
        <taxon>Pseudoalteromonadaceae</taxon>
        <taxon>Pseudoalteromonas</taxon>
    </lineage>
</organism>
<keyword evidence="2" id="KW-0175">Coiled coil</keyword>